<dbReference type="Pfam" id="PF13704">
    <property type="entry name" value="Glyco_tranf_2_4"/>
    <property type="match status" value="1"/>
</dbReference>
<dbReference type="STRING" id="1267768.BV394_13825"/>
<dbReference type="Gene3D" id="3.40.50.1820">
    <property type="entry name" value="alpha/beta hydrolase"/>
    <property type="match status" value="1"/>
</dbReference>
<dbReference type="RefSeq" id="WP_076980680.1">
    <property type="nucleotide sequence ID" value="NZ_CP019124.1"/>
</dbReference>
<dbReference type="InterPro" id="IPR029058">
    <property type="entry name" value="AB_hydrolase_fold"/>
</dbReference>
<reference evidence="2 3" key="1">
    <citation type="submission" date="2017-01" db="EMBL/GenBank/DDBJ databases">
        <title>Genomic analysis of Xuhuaishuia manganoxidans DY6-4.</title>
        <authorList>
            <person name="Wang X."/>
        </authorList>
    </citation>
    <scope>NUCLEOTIDE SEQUENCE [LARGE SCALE GENOMIC DNA]</scope>
    <source>
        <strain evidence="2 3">DY6-4</strain>
    </source>
</reference>
<feature type="region of interest" description="Disordered" evidence="1">
    <location>
        <begin position="324"/>
        <end position="366"/>
    </location>
</feature>
<dbReference type="AlphaFoldDB" id="A0A1U7DLA1"/>
<organism evidence="2 3">
    <name type="scientific">Brevirhabdus pacifica</name>
    <dbReference type="NCBI Taxonomy" id="1267768"/>
    <lineage>
        <taxon>Bacteria</taxon>
        <taxon>Pseudomonadati</taxon>
        <taxon>Pseudomonadota</taxon>
        <taxon>Alphaproteobacteria</taxon>
        <taxon>Rhodobacterales</taxon>
        <taxon>Paracoccaceae</taxon>
        <taxon>Brevirhabdus</taxon>
    </lineage>
</organism>
<protein>
    <submittedName>
        <fullName evidence="2">Uncharacterized protein</fullName>
    </submittedName>
</protein>
<evidence type="ECO:0000313" key="2">
    <source>
        <dbReference type="EMBL" id="APX90663.1"/>
    </source>
</evidence>
<gene>
    <name evidence="2" type="ORF">BV394_13825</name>
</gene>
<feature type="compositionally biased region" description="Acidic residues" evidence="1">
    <location>
        <begin position="19"/>
        <end position="38"/>
    </location>
</feature>
<evidence type="ECO:0000313" key="3">
    <source>
        <dbReference type="Proteomes" id="UP000187266"/>
    </source>
</evidence>
<name>A0A1U7DLA1_9RHOB</name>
<dbReference type="Proteomes" id="UP000187266">
    <property type="component" value="Chromosome"/>
</dbReference>
<accession>A0A2M9DBN0</accession>
<dbReference type="SUPFAM" id="SSF53474">
    <property type="entry name" value="alpha/beta-Hydrolases"/>
    <property type="match status" value="1"/>
</dbReference>
<feature type="compositionally biased region" description="Basic and acidic residues" evidence="1">
    <location>
        <begin position="1"/>
        <end position="14"/>
    </location>
</feature>
<dbReference type="EMBL" id="CP019124">
    <property type="protein sequence ID" value="APX90663.1"/>
    <property type="molecule type" value="Genomic_DNA"/>
</dbReference>
<feature type="region of interest" description="Disordered" evidence="1">
    <location>
        <begin position="688"/>
        <end position="712"/>
    </location>
</feature>
<sequence>MTRAEPKTAFDDGRTTGAEDGDAREDSVQDDPDGETGEEAGAMPLWFDELSPGGNGEGFFEKGGKHSLMFVRRPVRRLLVSFDNLANVNDSSAERVPWAFKFARDQKISHLGIMAHVADWYRDADLIARMQRLAEEGFFDGYDRVVFAGTSMGAYAAIAFGSLVPGAHVVAFNPQSTLDTELVPWETRYWSGRRQDWSLPLGDAAKLTSGLGKVHIFYDPFFDLDLKHFNRFSGDNIIGYKCWFSNHKSAVFMRRISGLKPVMYKALFEELTPLDFYRIYRARRGLRWYRGGLAKYFDDRGRTQMSERATQAFRVNLRRMEAEAESAGQAADAPEKPKARQAAGKGSKDPKTEKGASPAPALHPAPVRNDKKLILTTMKNEGPFMLEWIAYNRAIGFTDFLIYTNDCTDNTDLIGKRLQELGIARHEDNRFKKGASPQRVALRRGFNHEFTQDADWLICADCDEFLNVRTKGGTLDDLIETTGYADAISLCWKIFGAGGQVDYREGFVTEQFEWAAPEVYFEKYKARGLKTLVRRNDKLLRLSVHRPKFHQDRTDLVWKDAGGQEMPPGYMTQGWSAHKNFSHDNARLHHYAVRSADSFLVKRDRGRTNHIDRDQGLLYWADMNLNQEKDTSIAPHLPKARAEFEMLMSDPELKRLHDGAVAIHRAKIDELKAREGWTDFHSQIVAINPPGEDPVDKTALVGPEDAQGGEAG</sequence>
<accession>A0A1U7DLA1</accession>
<feature type="region of interest" description="Disordered" evidence="1">
    <location>
        <begin position="1"/>
        <end position="40"/>
    </location>
</feature>
<keyword evidence="3" id="KW-1185">Reference proteome</keyword>
<evidence type="ECO:0000256" key="1">
    <source>
        <dbReference type="SAM" id="MobiDB-lite"/>
    </source>
</evidence>
<proteinExistence type="predicted"/>